<evidence type="ECO:0000313" key="2">
    <source>
        <dbReference type="Proteomes" id="UP001286313"/>
    </source>
</evidence>
<evidence type="ECO:0000313" key="1">
    <source>
        <dbReference type="EMBL" id="KAK3892941.1"/>
    </source>
</evidence>
<dbReference type="Proteomes" id="UP001286313">
    <property type="component" value="Unassembled WGS sequence"/>
</dbReference>
<organism evidence="1 2">
    <name type="scientific">Petrolisthes cinctipes</name>
    <name type="common">Flat porcelain crab</name>
    <dbReference type="NCBI Taxonomy" id="88211"/>
    <lineage>
        <taxon>Eukaryota</taxon>
        <taxon>Metazoa</taxon>
        <taxon>Ecdysozoa</taxon>
        <taxon>Arthropoda</taxon>
        <taxon>Crustacea</taxon>
        <taxon>Multicrustacea</taxon>
        <taxon>Malacostraca</taxon>
        <taxon>Eumalacostraca</taxon>
        <taxon>Eucarida</taxon>
        <taxon>Decapoda</taxon>
        <taxon>Pleocyemata</taxon>
        <taxon>Anomura</taxon>
        <taxon>Galatheoidea</taxon>
        <taxon>Porcellanidae</taxon>
        <taxon>Petrolisthes</taxon>
    </lineage>
</organism>
<protein>
    <submittedName>
        <fullName evidence="1">Uncharacterized protein</fullName>
    </submittedName>
</protein>
<accession>A0AAE1L1D1</accession>
<dbReference type="AlphaFoldDB" id="A0AAE1L1D1"/>
<proteinExistence type="predicted"/>
<comment type="caution">
    <text evidence="1">The sequence shown here is derived from an EMBL/GenBank/DDBJ whole genome shotgun (WGS) entry which is preliminary data.</text>
</comment>
<reference evidence="1" key="1">
    <citation type="submission" date="2023-10" db="EMBL/GenBank/DDBJ databases">
        <title>Genome assemblies of two species of porcelain crab, Petrolisthes cinctipes and Petrolisthes manimaculis (Anomura: Porcellanidae).</title>
        <authorList>
            <person name="Angst P."/>
        </authorList>
    </citation>
    <scope>NUCLEOTIDE SEQUENCE</scope>
    <source>
        <strain evidence="1">PB745_01</strain>
        <tissue evidence="1">Gill</tissue>
    </source>
</reference>
<dbReference type="EMBL" id="JAWQEG010000238">
    <property type="protein sequence ID" value="KAK3892941.1"/>
    <property type="molecule type" value="Genomic_DNA"/>
</dbReference>
<keyword evidence="2" id="KW-1185">Reference proteome</keyword>
<sequence>MGDVSAARLHLPTAGAAAAWATVAVGGVDSVNGIESRMKIVSHGPSGGPAATHDTYTHRHFTTLTSTGMDKKEVNERNVKLRANMLSVRGVVRLQSAKDPHCTSHTSLDISYTVIPYICCTSTNVNV</sequence>
<name>A0AAE1L1D1_PETCI</name>
<gene>
    <name evidence="1" type="ORF">Pcinc_003209</name>
</gene>